<feature type="region of interest" description="Disordered" evidence="1">
    <location>
        <begin position="101"/>
        <end position="175"/>
    </location>
</feature>
<keyword evidence="3" id="KW-1185">Reference proteome</keyword>
<dbReference type="Proteomes" id="UP001311232">
    <property type="component" value="Unassembled WGS sequence"/>
</dbReference>
<name>A0AAV9QUX7_9TELE</name>
<evidence type="ECO:0000313" key="3">
    <source>
        <dbReference type="Proteomes" id="UP001311232"/>
    </source>
</evidence>
<protein>
    <submittedName>
        <fullName evidence="2">Uncharacterized protein</fullName>
    </submittedName>
</protein>
<reference evidence="2 3" key="1">
    <citation type="submission" date="2021-06" db="EMBL/GenBank/DDBJ databases">
        <authorList>
            <person name="Palmer J.M."/>
        </authorList>
    </citation>
    <scope>NUCLEOTIDE SEQUENCE [LARGE SCALE GENOMIC DNA]</scope>
    <source>
        <strain evidence="2 3">MEX-2019</strain>
        <tissue evidence="2">Muscle</tissue>
    </source>
</reference>
<sequence>MFPLFFSLSSAVAFPFKVPRPFVSSFSYIFFELHLFFRVSLVIQVHTCRGRWMRKANGWIRINRVGGQRKRGQRRRMTIIRTRDEEGYKEVWVKEKVKEKENDDYNNHDDDQEGEVYKKGKKKEKDEDEHEHCKDGQDNVEGYQEEEVVEKKKREKNECEEGEHGRDDDRECKEE</sequence>
<organism evidence="2 3">
    <name type="scientific">Crenichthys baileyi</name>
    <name type="common">White River springfish</name>
    <dbReference type="NCBI Taxonomy" id="28760"/>
    <lineage>
        <taxon>Eukaryota</taxon>
        <taxon>Metazoa</taxon>
        <taxon>Chordata</taxon>
        <taxon>Craniata</taxon>
        <taxon>Vertebrata</taxon>
        <taxon>Euteleostomi</taxon>
        <taxon>Actinopterygii</taxon>
        <taxon>Neopterygii</taxon>
        <taxon>Teleostei</taxon>
        <taxon>Neoteleostei</taxon>
        <taxon>Acanthomorphata</taxon>
        <taxon>Ovalentaria</taxon>
        <taxon>Atherinomorphae</taxon>
        <taxon>Cyprinodontiformes</taxon>
        <taxon>Goodeidae</taxon>
        <taxon>Crenichthys</taxon>
    </lineage>
</organism>
<gene>
    <name evidence="2" type="ORF">CRENBAI_016427</name>
</gene>
<dbReference type="AlphaFoldDB" id="A0AAV9QUX7"/>
<accession>A0AAV9QUX7</accession>
<feature type="compositionally biased region" description="Basic and acidic residues" evidence="1">
    <location>
        <begin position="149"/>
        <end position="175"/>
    </location>
</feature>
<evidence type="ECO:0000256" key="1">
    <source>
        <dbReference type="SAM" id="MobiDB-lite"/>
    </source>
</evidence>
<comment type="caution">
    <text evidence="2">The sequence shown here is derived from an EMBL/GenBank/DDBJ whole genome shotgun (WGS) entry which is preliminary data.</text>
</comment>
<proteinExistence type="predicted"/>
<evidence type="ECO:0000313" key="2">
    <source>
        <dbReference type="EMBL" id="KAK5599750.1"/>
    </source>
</evidence>
<dbReference type="EMBL" id="JAHHUM010002917">
    <property type="protein sequence ID" value="KAK5599750.1"/>
    <property type="molecule type" value="Genomic_DNA"/>
</dbReference>